<dbReference type="EMBL" id="SMAN01000009">
    <property type="protein sequence ID" value="TCT22379.1"/>
    <property type="molecule type" value="Genomic_DNA"/>
</dbReference>
<protein>
    <recommendedName>
        <fullName evidence="3">YbxH protein</fullName>
    </recommendedName>
</protein>
<dbReference type="RefSeq" id="WP_132371696.1">
    <property type="nucleotide sequence ID" value="NZ_SMAN01000009.1"/>
</dbReference>
<dbReference type="Pfam" id="PF17340">
    <property type="entry name" value="DUF5370"/>
    <property type="match status" value="1"/>
</dbReference>
<accession>A0A4R3N6B4</accession>
<dbReference type="OrthoDB" id="2971825at2"/>
<evidence type="ECO:0000313" key="2">
    <source>
        <dbReference type="Proteomes" id="UP000294650"/>
    </source>
</evidence>
<organism evidence="1 2">
    <name type="scientific">Melghiribacillus thermohalophilus</name>
    <dbReference type="NCBI Taxonomy" id="1324956"/>
    <lineage>
        <taxon>Bacteria</taxon>
        <taxon>Bacillati</taxon>
        <taxon>Bacillota</taxon>
        <taxon>Bacilli</taxon>
        <taxon>Bacillales</taxon>
        <taxon>Bacillaceae</taxon>
        <taxon>Melghiribacillus</taxon>
    </lineage>
</organism>
<dbReference type="AlphaFoldDB" id="A0A4R3N6B4"/>
<dbReference type="Proteomes" id="UP000294650">
    <property type="component" value="Unassembled WGS sequence"/>
</dbReference>
<gene>
    <name evidence="1" type="ORF">EDD68_10925</name>
</gene>
<comment type="caution">
    <text evidence="1">The sequence shown here is derived from an EMBL/GenBank/DDBJ whole genome shotgun (WGS) entry which is preliminary data.</text>
</comment>
<evidence type="ECO:0000313" key="1">
    <source>
        <dbReference type="EMBL" id="TCT22379.1"/>
    </source>
</evidence>
<proteinExistence type="predicted"/>
<evidence type="ECO:0008006" key="3">
    <source>
        <dbReference type="Google" id="ProtNLM"/>
    </source>
</evidence>
<reference evidence="1 2" key="1">
    <citation type="submission" date="2019-03" db="EMBL/GenBank/DDBJ databases">
        <title>Genomic Encyclopedia of Type Strains, Phase IV (KMG-IV): sequencing the most valuable type-strain genomes for metagenomic binning, comparative biology and taxonomic classification.</title>
        <authorList>
            <person name="Goeker M."/>
        </authorList>
    </citation>
    <scope>NUCLEOTIDE SEQUENCE [LARGE SCALE GENOMIC DNA]</scope>
    <source>
        <strain evidence="1 2">DSM 25894</strain>
    </source>
</reference>
<keyword evidence="2" id="KW-1185">Reference proteome</keyword>
<sequence>MGAIQQDGYTFEMEYSVSYQRGALHVYKDGKFLEEVTFRFSGEKPDEGKIEEMIMNYINGHS</sequence>
<dbReference type="InterPro" id="IPR035314">
    <property type="entry name" value="DUF5370"/>
</dbReference>
<name>A0A4R3N6B4_9BACI</name>